<evidence type="ECO:0000256" key="1">
    <source>
        <dbReference type="SAM" id="SignalP"/>
    </source>
</evidence>
<proteinExistence type="predicted"/>
<dbReference type="EMBL" id="AJIX01000015">
    <property type="protein sequence ID" value="KGR12492.1"/>
    <property type="molecule type" value="Genomic_DNA"/>
</dbReference>
<accession>A0AB34PTI4</accession>
<feature type="signal peptide" evidence="1">
    <location>
        <begin position="1"/>
        <end position="20"/>
    </location>
</feature>
<comment type="caution">
    <text evidence="2">The sequence shown here is derived from an EMBL/GenBank/DDBJ whole genome shotgun (WGS) entry which is preliminary data.</text>
</comment>
<evidence type="ECO:0000313" key="2">
    <source>
        <dbReference type="EMBL" id="KGR12492.1"/>
    </source>
</evidence>
<dbReference type="Proteomes" id="UP000030161">
    <property type="component" value="Unassembled WGS sequence"/>
</dbReference>
<protein>
    <submittedName>
        <fullName evidence="2">Uncharacterized protein</fullName>
    </submittedName>
</protein>
<keyword evidence="1" id="KW-0732">Signal</keyword>
<feature type="chain" id="PRO_5044253449" evidence="1">
    <location>
        <begin position="21"/>
        <end position="418"/>
    </location>
</feature>
<name>A0AB34PTI4_CANAX</name>
<organism evidence="2 3">
    <name type="scientific">Candida albicans P78048</name>
    <dbReference type="NCBI Taxonomy" id="1094989"/>
    <lineage>
        <taxon>Eukaryota</taxon>
        <taxon>Fungi</taxon>
        <taxon>Dikarya</taxon>
        <taxon>Ascomycota</taxon>
        <taxon>Saccharomycotina</taxon>
        <taxon>Pichiomycetes</taxon>
        <taxon>Debaryomycetaceae</taxon>
        <taxon>Candida/Lodderomyces clade</taxon>
        <taxon>Candida</taxon>
    </lineage>
</organism>
<gene>
    <name evidence="2" type="ORF">MG3_02570</name>
</gene>
<reference evidence="2 3" key="1">
    <citation type="submission" date="2013-12" db="EMBL/GenBank/DDBJ databases">
        <title>The Genome Sequence of Candida albicans P78048.</title>
        <authorList>
            <consortium name="The Broad Institute Genome Sequencing Platform"/>
            <consortium name="The Broad Institute Genome Sequencing Center for Infectious Disease"/>
            <person name="Cuomo C."/>
            <person name="Bennett R."/>
            <person name="Hirakawa M."/>
            <person name="Noverr M."/>
            <person name="Mitchell A."/>
            <person name="Young S.K."/>
            <person name="Zeng Q."/>
            <person name="Gargeya S."/>
            <person name="Fitzgerald M."/>
            <person name="Abouelleil A."/>
            <person name="Alvarado L."/>
            <person name="Berlin A.M."/>
            <person name="Chapman S.B."/>
            <person name="Dewar J."/>
            <person name="Goldberg J."/>
            <person name="Griggs A."/>
            <person name="Gujja S."/>
            <person name="Hansen M."/>
            <person name="Howarth C."/>
            <person name="Imamovic A."/>
            <person name="Larimer J."/>
            <person name="McCowan C."/>
            <person name="Murphy C."/>
            <person name="Pearson M."/>
            <person name="Priest M."/>
            <person name="Roberts A."/>
            <person name="Saif S."/>
            <person name="Shea T."/>
            <person name="Sykes S."/>
            <person name="Wortman J."/>
            <person name="Nusbaum C."/>
            <person name="Birren B."/>
        </authorList>
    </citation>
    <scope>NUCLEOTIDE SEQUENCE [LARGE SCALE GENOMIC DNA]</scope>
    <source>
        <strain evidence="2 3">P78048</strain>
    </source>
</reference>
<sequence length="418" mass="49210">MDKVLFIIHFLLYNIPLIHCKLFYNQQHKICNPKQSTPFFPFTGFKITRQYKISGYTLPVSMHFITISHCNHGQLDYQKVIRTDSSGKIDWGKPFCMLKPKLGEMLTLPDHDTIGDPETQDYHNTEETDDFIIGIFGFIMYKGNKLSRLLRKKIDIQLEKLTNGKWLEYTGKNKNLHQEDLMMTKDPQASLQWESKNLVCYKMARRKKYAKRKFDFYMPHTFVGGLFECILPMDLKQQIFHQFTSSDLIFQQIQIQCDPNLSRPISPLIAEDSTTQWFENKLYNIVNPGIIQTIPYLTTSTPLNLRFSTSETPDMFKDSWATKIEVNENYVYLEADIHLISRAIALSSDLLNKLISPIDFNQLIKSYNKANERENPDMEEFLQDITWTQKIHLWLSTIDRKISNQILTQIERFWNDIE</sequence>
<evidence type="ECO:0000313" key="3">
    <source>
        <dbReference type="Proteomes" id="UP000030161"/>
    </source>
</evidence>
<dbReference type="AlphaFoldDB" id="A0AB34PTI4"/>